<dbReference type="Gene3D" id="3.20.20.450">
    <property type="entry name" value="EAL domain"/>
    <property type="match status" value="1"/>
</dbReference>
<dbReference type="SUPFAM" id="SSF141868">
    <property type="entry name" value="EAL domain-like"/>
    <property type="match status" value="1"/>
</dbReference>
<comment type="caution">
    <text evidence="3">The sequence shown here is derived from an EMBL/GenBank/DDBJ whole genome shotgun (WGS) entry which is preliminary data.</text>
</comment>
<evidence type="ECO:0000259" key="2">
    <source>
        <dbReference type="PROSITE" id="PS50887"/>
    </source>
</evidence>
<keyword evidence="4" id="KW-1185">Reference proteome</keyword>
<dbReference type="Proteomes" id="UP001649381">
    <property type="component" value="Unassembled WGS sequence"/>
</dbReference>
<dbReference type="RefSeq" id="WP_236335487.1">
    <property type="nucleotide sequence ID" value="NZ_JAKIJS010000001.1"/>
</dbReference>
<evidence type="ECO:0000313" key="4">
    <source>
        <dbReference type="Proteomes" id="UP001649381"/>
    </source>
</evidence>
<dbReference type="PROSITE" id="PS50887">
    <property type="entry name" value="GGDEF"/>
    <property type="match status" value="1"/>
</dbReference>
<dbReference type="Pfam" id="PF00563">
    <property type="entry name" value="EAL"/>
    <property type="match status" value="1"/>
</dbReference>
<dbReference type="EMBL" id="JAKIJS010000001">
    <property type="protein sequence ID" value="MCF6138541.1"/>
    <property type="molecule type" value="Genomic_DNA"/>
</dbReference>
<dbReference type="InterPro" id="IPR000160">
    <property type="entry name" value="GGDEF_dom"/>
</dbReference>
<evidence type="ECO:0000313" key="3">
    <source>
        <dbReference type="EMBL" id="MCF6138541.1"/>
    </source>
</evidence>
<name>A0ABS9H359_9BACL</name>
<dbReference type="PROSITE" id="PS50883">
    <property type="entry name" value="EAL"/>
    <property type="match status" value="1"/>
</dbReference>
<proteinExistence type="predicted"/>
<dbReference type="InterPro" id="IPR001633">
    <property type="entry name" value="EAL_dom"/>
</dbReference>
<dbReference type="PANTHER" id="PTHR33121:SF76">
    <property type="entry name" value="SIGNALING PROTEIN"/>
    <property type="match status" value="1"/>
</dbReference>
<dbReference type="InterPro" id="IPR050706">
    <property type="entry name" value="Cyclic-di-GMP_PDE-like"/>
</dbReference>
<dbReference type="InterPro" id="IPR035919">
    <property type="entry name" value="EAL_sf"/>
</dbReference>
<protein>
    <submittedName>
        <fullName evidence="3">EAL domain-containing protein</fullName>
    </submittedName>
</protein>
<organism evidence="3 4">
    <name type="scientific">Pseudalkalibacillus berkeleyi</name>
    <dbReference type="NCBI Taxonomy" id="1069813"/>
    <lineage>
        <taxon>Bacteria</taxon>
        <taxon>Bacillati</taxon>
        <taxon>Bacillota</taxon>
        <taxon>Bacilli</taxon>
        <taxon>Bacillales</taxon>
        <taxon>Fictibacillaceae</taxon>
        <taxon>Pseudalkalibacillus</taxon>
    </lineage>
</organism>
<feature type="domain" description="EAL" evidence="1">
    <location>
        <begin position="185"/>
        <end position="426"/>
    </location>
</feature>
<dbReference type="PANTHER" id="PTHR33121">
    <property type="entry name" value="CYCLIC DI-GMP PHOSPHODIESTERASE PDEF"/>
    <property type="match status" value="1"/>
</dbReference>
<feature type="domain" description="GGDEF" evidence="2">
    <location>
        <begin position="47"/>
        <end position="192"/>
    </location>
</feature>
<sequence length="426" mass="49409">MNNQLSDWLLFCKHLFSTNQSLRFFPPHFWLRNPVTPILKSAYQRKRTTAVVVFDVQTYKHQIEQFGSMYVEQFEKDVRKQFKQSVCEIVDDEQILFLQQYWGDDIVLCLSFDQEHNAISQIESYIEEIKKNINTHFFAYNEEDTDSFLTGYMVMEAQSNHPFQSFLTAYQKALVMAKKGLGGKYNLMVHEIKEIIEHENIQLYSQPIIDIEQLDVTAWEVLTRGPKDTVYENPLQLFTMARQTNMLYPLELLVVKKALHQMHGQETIFINVTPMTIAHQHFTEDIRSILLQHPHIDPSKIVFEITERESIDRYPHISKTVEGLRQQNIRIALDDTGAGYASLNSISFLRPDIIKVDRSLIENINGNKLKESMLQGLLHIAKEANALVVAEGIETAEEASVMKRNGVHMVQGFFYARPRLIPTPSL</sequence>
<evidence type="ECO:0000259" key="1">
    <source>
        <dbReference type="PROSITE" id="PS50883"/>
    </source>
</evidence>
<dbReference type="CDD" id="cd01948">
    <property type="entry name" value="EAL"/>
    <property type="match status" value="1"/>
</dbReference>
<accession>A0ABS9H359</accession>
<dbReference type="Pfam" id="PF00990">
    <property type="entry name" value="GGDEF"/>
    <property type="match status" value="1"/>
</dbReference>
<dbReference type="SMART" id="SM00052">
    <property type="entry name" value="EAL"/>
    <property type="match status" value="1"/>
</dbReference>
<reference evidence="3 4" key="1">
    <citation type="submission" date="2022-01" db="EMBL/GenBank/DDBJ databases">
        <title>Alkalihalobacillus sp. EGI L200015, a novel bacterium isolated from a salt lake sediment.</title>
        <authorList>
            <person name="Gao L."/>
            <person name="Fang B.-Z."/>
            <person name="Li W.-J."/>
        </authorList>
    </citation>
    <scope>NUCLEOTIDE SEQUENCE [LARGE SCALE GENOMIC DNA]</scope>
    <source>
        <strain evidence="3 4">KCTC 12718</strain>
    </source>
</reference>
<gene>
    <name evidence="3" type="ORF">L2716_12460</name>
</gene>